<keyword evidence="3" id="KW-1185">Reference proteome</keyword>
<proteinExistence type="predicted"/>
<dbReference type="OrthoDB" id="284841at2"/>
<dbReference type="SUPFAM" id="SSF49478">
    <property type="entry name" value="Cna protein B-type domain"/>
    <property type="match status" value="1"/>
</dbReference>
<dbReference type="Proteomes" id="UP000323917">
    <property type="component" value="Chromosome"/>
</dbReference>
<accession>A0A5B9QES6</accession>
<dbReference type="RefSeq" id="WP_148074429.1">
    <property type="nucleotide sequence ID" value="NZ_CP042913.1"/>
</dbReference>
<dbReference type="InterPro" id="IPR013783">
    <property type="entry name" value="Ig-like_fold"/>
</dbReference>
<evidence type="ECO:0000256" key="1">
    <source>
        <dbReference type="SAM" id="SignalP"/>
    </source>
</evidence>
<keyword evidence="1" id="KW-0732">Signal</keyword>
<organism evidence="2 3">
    <name type="scientific">Bythopirellula goksoeyrii</name>
    <dbReference type="NCBI Taxonomy" id="1400387"/>
    <lineage>
        <taxon>Bacteria</taxon>
        <taxon>Pseudomonadati</taxon>
        <taxon>Planctomycetota</taxon>
        <taxon>Planctomycetia</taxon>
        <taxon>Pirellulales</taxon>
        <taxon>Lacipirellulaceae</taxon>
        <taxon>Bythopirellula</taxon>
    </lineage>
</organism>
<dbReference type="KEGG" id="bgok:Pr1d_33110"/>
<name>A0A5B9QES6_9BACT</name>
<reference evidence="2 3" key="1">
    <citation type="submission" date="2019-08" db="EMBL/GenBank/DDBJ databases">
        <title>Deep-cultivation of Planctomycetes and their phenomic and genomic characterization uncovers novel biology.</title>
        <authorList>
            <person name="Wiegand S."/>
            <person name="Jogler M."/>
            <person name="Boedeker C."/>
            <person name="Pinto D."/>
            <person name="Vollmers J."/>
            <person name="Rivas-Marin E."/>
            <person name="Kohn T."/>
            <person name="Peeters S.H."/>
            <person name="Heuer A."/>
            <person name="Rast P."/>
            <person name="Oberbeckmann S."/>
            <person name="Bunk B."/>
            <person name="Jeske O."/>
            <person name="Meyerdierks A."/>
            <person name="Storesund J.E."/>
            <person name="Kallscheuer N."/>
            <person name="Luecker S."/>
            <person name="Lage O.M."/>
            <person name="Pohl T."/>
            <person name="Merkel B.J."/>
            <person name="Hornburger P."/>
            <person name="Mueller R.-W."/>
            <person name="Bruemmer F."/>
            <person name="Labrenz M."/>
            <person name="Spormann A.M."/>
            <person name="Op den Camp H."/>
            <person name="Overmann J."/>
            <person name="Amann R."/>
            <person name="Jetten M.S.M."/>
            <person name="Mascher T."/>
            <person name="Medema M.H."/>
            <person name="Devos D.P."/>
            <person name="Kaster A.-K."/>
            <person name="Ovreas L."/>
            <person name="Rohde M."/>
            <person name="Galperin M.Y."/>
            <person name="Jogler C."/>
        </authorList>
    </citation>
    <scope>NUCLEOTIDE SEQUENCE [LARGE SCALE GENOMIC DNA]</scope>
    <source>
        <strain evidence="2 3">Pr1d</strain>
    </source>
</reference>
<dbReference type="Gene3D" id="2.60.40.10">
    <property type="entry name" value="Immunoglobulins"/>
    <property type="match status" value="1"/>
</dbReference>
<evidence type="ECO:0000313" key="3">
    <source>
        <dbReference type="Proteomes" id="UP000323917"/>
    </source>
</evidence>
<protein>
    <recommendedName>
        <fullName evidence="4">Nickel uptake substrate-specific transmembrane region</fullName>
    </recommendedName>
</protein>
<sequence length="187" mass="19540" precursor="true">MMLPSGIKSFQRKVTWAAGIMLVAQPQLILAAESAAANSHKSVVISHDVALADGGIVTGQVVDTAGQPQANMPVSLHTNHREIARVQTDEQGNFRVARLEGGVYRVGTTGSDGVYRFWSPQTAPPSAQPGLNLVSGNQVVRGQSNSSPMCSMGQWIAEHPVITIAGVAAAIAIPLALNDDDDPPATP</sequence>
<dbReference type="Pfam" id="PF13620">
    <property type="entry name" value="CarboxypepD_reg"/>
    <property type="match status" value="1"/>
</dbReference>
<dbReference type="AlphaFoldDB" id="A0A5B9QES6"/>
<dbReference type="EMBL" id="CP042913">
    <property type="protein sequence ID" value="QEG36002.1"/>
    <property type="molecule type" value="Genomic_DNA"/>
</dbReference>
<gene>
    <name evidence="2" type="ORF">Pr1d_33110</name>
</gene>
<evidence type="ECO:0008006" key="4">
    <source>
        <dbReference type="Google" id="ProtNLM"/>
    </source>
</evidence>
<feature type="chain" id="PRO_5022726147" description="Nickel uptake substrate-specific transmembrane region" evidence="1">
    <location>
        <begin position="32"/>
        <end position="187"/>
    </location>
</feature>
<evidence type="ECO:0000313" key="2">
    <source>
        <dbReference type="EMBL" id="QEG36002.1"/>
    </source>
</evidence>
<feature type="signal peptide" evidence="1">
    <location>
        <begin position="1"/>
        <end position="31"/>
    </location>
</feature>